<name>A0A837KGF4_9BACL</name>
<comment type="caution">
    <text evidence="2">The sequence shown here is derived from an EMBL/GenBank/DDBJ whole genome shotgun (WGS) entry which is preliminary data.</text>
</comment>
<evidence type="ECO:0000313" key="3">
    <source>
        <dbReference type="Proteomes" id="UP000035218"/>
    </source>
</evidence>
<organism evidence="2 3">
    <name type="scientific">Brevibacillus formosus</name>
    <dbReference type="NCBI Taxonomy" id="54913"/>
    <lineage>
        <taxon>Bacteria</taxon>
        <taxon>Bacillati</taxon>
        <taxon>Bacillota</taxon>
        <taxon>Bacilli</taxon>
        <taxon>Bacillales</taxon>
        <taxon>Paenibacillaceae</taxon>
        <taxon>Brevibacillus</taxon>
    </lineage>
</organism>
<keyword evidence="1" id="KW-0472">Membrane</keyword>
<evidence type="ECO:0000256" key="1">
    <source>
        <dbReference type="SAM" id="Phobius"/>
    </source>
</evidence>
<feature type="transmembrane region" description="Helical" evidence="1">
    <location>
        <begin position="6"/>
        <end position="23"/>
    </location>
</feature>
<keyword evidence="1" id="KW-1133">Transmembrane helix</keyword>
<dbReference type="AlphaFoldDB" id="A0A837KGF4"/>
<sequence length="60" mass="7140">MTDFVSIILITLPLLSWGFIVNSQSLRKRWLYALFTFILFWGIVELLYYFDPHPLTMSNP</sequence>
<evidence type="ECO:0000313" key="2">
    <source>
        <dbReference type="EMBL" id="KLH96840.1"/>
    </source>
</evidence>
<proteinExistence type="predicted"/>
<dbReference type="EMBL" id="LDCN01000008">
    <property type="protein sequence ID" value="KLH96840.1"/>
    <property type="molecule type" value="Genomic_DNA"/>
</dbReference>
<keyword evidence="1" id="KW-0812">Transmembrane</keyword>
<feature type="transmembrane region" description="Helical" evidence="1">
    <location>
        <begin position="30"/>
        <end position="50"/>
    </location>
</feature>
<accession>A0A837KGF4</accession>
<gene>
    <name evidence="2" type="ORF">AA984_22810</name>
</gene>
<protein>
    <submittedName>
        <fullName evidence="2">Uncharacterized protein</fullName>
    </submittedName>
</protein>
<dbReference type="Proteomes" id="UP000035218">
    <property type="component" value="Unassembled WGS sequence"/>
</dbReference>
<reference evidence="2 3" key="1">
    <citation type="submission" date="2015-05" db="EMBL/GenBank/DDBJ databases">
        <title>Genome sequencing project for genomic taxonomy and phylogenomics of Bacillus-like bacteria.</title>
        <authorList>
            <person name="Liu B."/>
            <person name="Wang J."/>
            <person name="Zhu Y."/>
            <person name="Liu G."/>
            <person name="Chen Q."/>
            <person name="Chen Z."/>
            <person name="Lan J."/>
            <person name="Che J."/>
            <person name="Ge C."/>
            <person name="Shi H."/>
            <person name="Pan Z."/>
            <person name="Liu X."/>
        </authorList>
    </citation>
    <scope>NUCLEOTIDE SEQUENCE [LARGE SCALE GENOMIC DNA]</scope>
    <source>
        <strain evidence="2 3">DSM 9885</strain>
    </source>
</reference>